<dbReference type="InterPro" id="IPR001715">
    <property type="entry name" value="CH_dom"/>
</dbReference>
<sequence length="1089" mass="122856">MGVLDNLFQSKKDTSKSQKPDNNNRRPTTTNGNRNPTTRPVPPAPPPPRVTRHHPTPLPATSSIFGSLKRLRAGVATSTKKQQPASNGNAAGGVGVGAAKEVGVARDPTRKAGGKENVEGSKERNGQIGKREEKIGRQGVKSAVVPWDQFVTRRVPRSTTATPSQQSKPKRPVTIAISPNLSRKKGQHKDGQVHSDNLSRTSSVTNLDSLESNYQVQGGKGAKPRKAASKEIIDKAGHDAKRGVTRNNNKLELPVPSGIQPLSYSTDSLQEEELQLLRKQLREMADEKNSLALQLGEQRGQLNVLQKEIQKLKSFQEESNVEMERLAEENTALRNRLRDVAHSPLSDNEKQQLLFESRHHSSAPASIATNVIDDNGGEATTCTTPDWDKHSSSNVSEVSVACLQDKINQMQETHYSTNEELQATLQELTDLQRQLTELQQENERLNEEKSLMFDSLCRQTERLNDSRKEVENLKQVLYRESSDENGVSQFENVVEREERLMEMVKSAQEEREAFLVKLEQVQGELHESRSGIMEKNEDIAQLAERVKTLECTLDAKHAEHKQLDQELTQAKDQCSGKQIEINRLTDLLDNARTKINELEQDRALSDKSELDELLDNARKEKDQLESEVAYLKEQLARSKNEIEKLKEQVFVLQEECKVTRNNAKTTQSDLEYKCEKLISEKNNLSEQLQQFQEAVNELQVHAQCHLEDKRQLSAVLSETQRNLSENERRNLTLENDIEELKKLRAEENDEWEKFQTDLLTSVRVANDFKTEAQQELQKIILENKTYREKVRLLEGQLEKLKANHEQVSIRPTSFPTDDLNLRRKNVVLSRQNSRQSVKSLIESIENQGKPVPKSSLSTVSRSSSASSLNSLASDIRNPSSPSILTTPSPGSPLRTSSDWPDVAPTPVTQIKTPLKEQQPNKINNWSKGVIGDGLAKPDLVKTKSDDNYRESILQKGIDFSRRNSYSDLSERKDPLNSLVKNGGSKRNALLKWCQNKTVGYRNIDITNFSSSWNDGLALCALLHTYLPDKIPYDSLTPQEKRRNFSLAFSAAESVGIPTTLNITDMIQLERPDWQQVMSYVTAIYKHFEI</sequence>
<feature type="compositionally biased region" description="Pro residues" evidence="4">
    <location>
        <begin position="39"/>
        <end position="49"/>
    </location>
</feature>
<keyword evidence="6" id="KW-1185">Reference proteome</keyword>
<evidence type="ECO:0000313" key="6">
    <source>
        <dbReference type="Proteomes" id="UP000504635"/>
    </source>
</evidence>
<feature type="coiled-coil region" evidence="3">
    <location>
        <begin position="267"/>
        <end position="343"/>
    </location>
</feature>
<dbReference type="PROSITE" id="PS50021">
    <property type="entry name" value="CH"/>
    <property type="match status" value="1"/>
</dbReference>
<feature type="coiled-coil region" evidence="3">
    <location>
        <begin position="418"/>
        <end position="455"/>
    </location>
</feature>
<dbReference type="SUPFAM" id="SSF47576">
    <property type="entry name" value="Calponin-homology domain, CH-domain"/>
    <property type="match status" value="1"/>
</dbReference>
<evidence type="ECO:0000256" key="1">
    <source>
        <dbReference type="ARBA" id="ARBA00009452"/>
    </source>
</evidence>
<dbReference type="Gene3D" id="1.10.287.1490">
    <property type="match status" value="1"/>
</dbReference>
<reference evidence="7" key="1">
    <citation type="submission" date="2025-08" db="UniProtKB">
        <authorList>
            <consortium name="RefSeq"/>
        </authorList>
    </citation>
    <scope>IDENTIFICATION</scope>
    <source>
        <tissue evidence="7">Gonads</tissue>
    </source>
</reference>
<feature type="compositionally biased region" description="Low complexity" evidence="4">
    <location>
        <begin position="869"/>
        <end position="893"/>
    </location>
</feature>
<dbReference type="Gene3D" id="1.10.418.10">
    <property type="entry name" value="Calponin-like domain"/>
    <property type="match status" value="1"/>
</dbReference>
<feature type="domain" description="Calponin-homology (CH)" evidence="5">
    <location>
        <begin position="983"/>
        <end position="1088"/>
    </location>
</feature>
<dbReference type="PANTHER" id="PTHR23167">
    <property type="entry name" value="CALPONIN HOMOLOGY DOMAIN-CONTAINING PROTEIN DDB_G0272472-RELATED"/>
    <property type="match status" value="1"/>
</dbReference>
<feature type="compositionally biased region" description="Basic and acidic residues" evidence="4">
    <location>
        <begin position="228"/>
        <end position="242"/>
    </location>
</feature>
<dbReference type="OrthoDB" id="10017054at2759"/>
<protein>
    <submittedName>
        <fullName evidence="7">Cytospin-A-like isoform X4</fullName>
    </submittedName>
</protein>
<evidence type="ECO:0000256" key="4">
    <source>
        <dbReference type="SAM" id="MobiDB-lite"/>
    </source>
</evidence>
<feature type="compositionally biased region" description="Basic and acidic residues" evidence="4">
    <location>
        <begin position="10"/>
        <end position="24"/>
    </location>
</feature>
<dbReference type="AlphaFoldDB" id="A0A6J2XV34"/>
<dbReference type="FunFam" id="1.10.418.10:FF:000020">
    <property type="entry name" value="Cytospin-A isoform 1"/>
    <property type="match status" value="1"/>
</dbReference>
<evidence type="ECO:0000256" key="3">
    <source>
        <dbReference type="SAM" id="Coils"/>
    </source>
</evidence>
<dbReference type="SMART" id="SM00033">
    <property type="entry name" value="CH"/>
    <property type="match status" value="1"/>
</dbReference>
<feature type="compositionally biased region" description="Polar residues" evidence="4">
    <location>
        <begin position="157"/>
        <end position="167"/>
    </location>
</feature>
<dbReference type="RefSeq" id="XP_030754906.1">
    <property type="nucleotide sequence ID" value="XM_030899046.1"/>
</dbReference>
<organism evidence="6 7">
    <name type="scientific">Sitophilus oryzae</name>
    <name type="common">Rice weevil</name>
    <name type="synonym">Curculio oryzae</name>
    <dbReference type="NCBI Taxonomy" id="7048"/>
    <lineage>
        <taxon>Eukaryota</taxon>
        <taxon>Metazoa</taxon>
        <taxon>Ecdysozoa</taxon>
        <taxon>Arthropoda</taxon>
        <taxon>Hexapoda</taxon>
        <taxon>Insecta</taxon>
        <taxon>Pterygota</taxon>
        <taxon>Neoptera</taxon>
        <taxon>Endopterygota</taxon>
        <taxon>Coleoptera</taxon>
        <taxon>Polyphaga</taxon>
        <taxon>Cucujiformia</taxon>
        <taxon>Curculionidae</taxon>
        <taxon>Dryophthorinae</taxon>
        <taxon>Sitophilus</taxon>
    </lineage>
</organism>
<accession>A0A6J2XV34</accession>
<feature type="region of interest" description="Disordered" evidence="4">
    <location>
        <begin position="1"/>
        <end position="259"/>
    </location>
</feature>
<dbReference type="InterPro" id="IPR050540">
    <property type="entry name" value="F-actin_Monoox_Mical"/>
</dbReference>
<feature type="compositionally biased region" description="Low complexity" evidence="4">
    <location>
        <begin position="25"/>
        <end position="38"/>
    </location>
</feature>
<feature type="region of interest" description="Disordered" evidence="4">
    <location>
        <begin position="843"/>
        <end position="862"/>
    </location>
</feature>
<comment type="similarity">
    <text evidence="1">Belongs to the cytospin-A family.</text>
</comment>
<name>A0A6J2XV34_SITOR</name>
<dbReference type="PANTHER" id="PTHR23167:SF69">
    <property type="entry name" value="FI18193P1"/>
    <property type="match status" value="1"/>
</dbReference>
<evidence type="ECO:0000259" key="5">
    <source>
        <dbReference type="PROSITE" id="PS50021"/>
    </source>
</evidence>
<dbReference type="Proteomes" id="UP000504635">
    <property type="component" value="Unplaced"/>
</dbReference>
<dbReference type="Pfam" id="PF00307">
    <property type="entry name" value="CH"/>
    <property type="match status" value="1"/>
</dbReference>
<gene>
    <name evidence="7" type="primary">LOC115881523</name>
</gene>
<feature type="region of interest" description="Disordered" evidence="4">
    <location>
        <begin position="869"/>
        <end position="906"/>
    </location>
</feature>
<feature type="compositionally biased region" description="Basic and acidic residues" evidence="4">
    <location>
        <begin position="103"/>
        <end position="136"/>
    </location>
</feature>
<evidence type="ECO:0000313" key="7">
    <source>
        <dbReference type="RefSeq" id="XP_030754906.1"/>
    </source>
</evidence>
<feature type="compositionally biased region" description="Polar residues" evidence="4">
    <location>
        <begin position="194"/>
        <end position="216"/>
    </location>
</feature>
<feature type="coiled-coil region" evidence="3">
    <location>
        <begin position="490"/>
        <end position="810"/>
    </location>
</feature>
<dbReference type="CDD" id="cd21199">
    <property type="entry name" value="CH_CYTS"/>
    <property type="match status" value="1"/>
</dbReference>
<evidence type="ECO:0000256" key="2">
    <source>
        <dbReference type="ARBA" id="ARBA00023054"/>
    </source>
</evidence>
<proteinExistence type="inferred from homology"/>
<keyword evidence="2 3" id="KW-0175">Coiled coil</keyword>
<dbReference type="InterPro" id="IPR036872">
    <property type="entry name" value="CH_dom_sf"/>
</dbReference>
<dbReference type="GeneID" id="115881523"/>